<dbReference type="SUPFAM" id="SSF57997">
    <property type="entry name" value="Tropomyosin"/>
    <property type="match status" value="1"/>
</dbReference>
<dbReference type="PANTHER" id="PTHR46753">
    <property type="entry name" value="FYVE AND COILED-COIL DOMAIN-CONTAINING PROTEIN 1"/>
    <property type="match status" value="1"/>
</dbReference>
<reference evidence="3 4" key="1">
    <citation type="journal article" date="2020" name="ISME J.">
        <title>Uncovering the hidden diversity of litter-decomposition mechanisms in mushroom-forming fungi.</title>
        <authorList>
            <person name="Floudas D."/>
            <person name="Bentzer J."/>
            <person name="Ahren D."/>
            <person name="Johansson T."/>
            <person name="Persson P."/>
            <person name="Tunlid A."/>
        </authorList>
    </citation>
    <scope>NUCLEOTIDE SEQUENCE [LARGE SCALE GENOMIC DNA]</scope>
    <source>
        <strain evidence="3 4">CBS 146.42</strain>
    </source>
</reference>
<keyword evidence="4" id="KW-1185">Reference proteome</keyword>
<feature type="compositionally biased region" description="Low complexity" evidence="2">
    <location>
        <begin position="23"/>
        <end position="43"/>
    </location>
</feature>
<evidence type="ECO:0000256" key="1">
    <source>
        <dbReference type="SAM" id="Coils"/>
    </source>
</evidence>
<organism evidence="3 4">
    <name type="scientific">Leucocoprinus leucothites</name>
    <dbReference type="NCBI Taxonomy" id="201217"/>
    <lineage>
        <taxon>Eukaryota</taxon>
        <taxon>Fungi</taxon>
        <taxon>Dikarya</taxon>
        <taxon>Basidiomycota</taxon>
        <taxon>Agaricomycotina</taxon>
        <taxon>Agaricomycetes</taxon>
        <taxon>Agaricomycetidae</taxon>
        <taxon>Agaricales</taxon>
        <taxon>Agaricineae</taxon>
        <taxon>Agaricaceae</taxon>
        <taxon>Leucocoprinus</taxon>
    </lineage>
</organism>
<comment type="caution">
    <text evidence="3">The sequence shown here is derived from an EMBL/GenBank/DDBJ whole genome shotgun (WGS) entry which is preliminary data.</text>
</comment>
<evidence type="ECO:0000256" key="2">
    <source>
        <dbReference type="SAM" id="MobiDB-lite"/>
    </source>
</evidence>
<accession>A0A8H5D977</accession>
<feature type="compositionally biased region" description="Low complexity" evidence="2">
    <location>
        <begin position="154"/>
        <end position="164"/>
    </location>
</feature>
<name>A0A8H5D977_9AGAR</name>
<dbReference type="Gene3D" id="1.10.287.1490">
    <property type="match status" value="2"/>
</dbReference>
<feature type="coiled-coil region" evidence="1">
    <location>
        <begin position="748"/>
        <end position="782"/>
    </location>
</feature>
<feature type="compositionally biased region" description="Polar residues" evidence="2">
    <location>
        <begin position="144"/>
        <end position="153"/>
    </location>
</feature>
<feature type="region of interest" description="Disordered" evidence="2">
    <location>
        <begin position="23"/>
        <end position="78"/>
    </location>
</feature>
<dbReference type="EMBL" id="JAACJO010000008">
    <property type="protein sequence ID" value="KAF5354961.1"/>
    <property type="molecule type" value="Genomic_DNA"/>
</dbReference>
<protein>
    <submittedName>
        <fullName evidence="3">Uncharacterized protein</fullName>
    </submittedName>
</protein>
<feature type="coiled-coil region" evidence="1">
    <location>
        <begin position="505"/>
        <end position="719"/>
    </location>
</feature>
<dbReference type="AlphaFoldDB" id="A0A8H5D977"/>
<gene>
    <name evidence="3" type="ORF">D9756_005792</name>
</gene>
<feature type="compositionally biased region" description="Polar residues" evidence="2">
    <location>
        <begin position="61"/>
        <end position="76"/>
    </location>
</feature>
<keyword evidence="1" id="KW-0175">Coiled coil</keyword>
<feature type="coiled-coil region" evidence="1">
    <location>
        <begin position="809"/>
        <end position="836"/>
    </location>
</feature>
<evidence type="ECO:0000313" key="3">
    <source>
        <dbReference type="EMBL" id="KAF5354961.1"/>
    </source>
</evidence>
<dbReference type="Proteomes" id="UP000559027">
    <property type="component" value="Unassembled WGS sequence"/>
</dbReference>
<dbReference type="OrthoDB" id="10448412at2759"/>
<evidence type="ECO:0000313" key="4">
    <source>
        <dbReference type="Proteomes" id="UP000559027"/>
    </source>
</evidence>
<sequence length="948" mass="105459">MSFFAGGGWRNATSAVAQATTTTNTVSASRQASVDESVPVSSVSERRPLLRAQTDPLVKLSGQNGSQASLASSSDPNVGARRFTLRGVARALYFMGPSTPAATAVPEEVESPAPSSPPQPTSDLPTKIPVNRSALAQEVIPPAENTSDLSRSPVSDGSGESVESSDGRAAGGRCVLCSLSDDILTAGLVLYQKINVIVYRINDCDRGAAVCLSGLEDVLSEVKKQGGLEVEYSRLQSRIQVLERENDEKSSRLQSVEEAAAKEKAEFRRVHAAEMESQRREHQDVLEALRRQSKEAEEKASSFERELEALRGKVTIRDEVLREMQVQIRDLSSAKAGLQDTIQELKGGLEEKEGVIGELQTRSASLETEKTSLERQRDEVQAEFSRDKEVSEMALTKLATDHAQKMSNAANTISSLQKELSNSSATVEQLRASLDTATRTADGLSQVVEERTADIHRLQKLASDLQGSNYALEQKVHDVTSQMKLTEETAVKERMELGKKYASDLDAERRIIRNLQSSLESVKLEMGVTEGKVNSLTREKSGLLDKVGKLEERCRSGEQQIEGLKVELARANSLARDLEEKGKVSREEARKEKASLTGQLNVLRRQLDDSQKLSAERQDRIQRLEATTSELTNELRRAQTSANEKDTTIRELQRENATLEETRDNLEGRLLDMERILAETKETAQSVLNRTNEAHDHEMAQARTRVQELQDELSSFITTAQQLHASLEISQSENAKARKTIEERVEEITRLQQHASDLQGVIRSLEARNEETISQMQSREQAAREAKANLLRSHDAEMQTQRTTTQKLKESLEWTLKEKEERLAAMTGKNGTLRAETSTMQERIQKNEAEITAMHTTLRDVTERNKVSIERLEEERAKLEDEGHRLRRQADELQRELRERGEELEKLKATPFQKMGAAMSNALGGIWFFLGTSKEAAKGPGQNLSPTQ</sequence>
<proteinExistence type="predicted"/>
<feature type="coiled-coil region" evidence="1">
    <location>
        <begin position="225"/>
        <end position="383"/>
    </location>
</feature>
<dbReference type="SUPFAM" id="SSF90257">
    <property type="entry name" value="Myosin rod fragments"/>
    <property type="match status" value="1"/>
</dbReference>
<dbReference type="PANTHER" id="PTHR46753:SF3">
    <property type="entry name" value="PDZ DOMAIN-CONTAINING PROTEIN"/>
    <property type="match status" value="1"/>
</dbReference>
<feature type="region of interest" description="Disordered" evidence="2">
    <location>
        <begin position="103"/>
        <end position="168"/>
    </location>
</feature>
<feature type="coiled-coil region" evidence="1">
    <location>
        <begin position="862"/>
        <end position="910"/>
    </location>
</feature>